<dbReference type="InterPro" id="IPR032710">
    <property type="entry name" value="NTF2-like_dom_sf"/>
</dbReference>
<comment type="caution">
    <text evidence="3">The sequence shown here is derived from an EMBL/GenBank/DDBJ whole genome shotgun (WGS) entry which is preliminary data.</text>
</comment>
<evidence type="ECO:0000313" key="4">
    <source>
        <dbReference type="Proteomes" id="UP001601422"/>
    </source>
</evidence>
<dbReference type="Gene3D" id="3.10.450.50">
    <property type="match status" value="1"/>
</dbReference>
<gene>
    <name evidence="3" type="ORF">ACFYQT_15285</name>
</gene>
<feature type="region of interest" description="Disordered" evidence="1">
    <location>
        <begin position="134"/>
        <end position="154"/>
    </location>
</feature>
<evidence type="ECO:0000256" key="1">
    <source>
        <dbReference type="SAM" id="MobiDB-lite"/>
    </source>
</evidence>
<dbReference type="InterPro" id="IPR037401">
    <property type="entry name" value="SnoaL-like"/>
</dbReference>
<dbReference type="EMBL" id="JBIAJP010000003">
    <property type="protein sequence ID" value="MFF0004779.1"/>
    <property type="molecule type" value="Genomic_DNA"/>
</dbReference>
<keyword evidence="4" id="KW-1185">Reference proteome</keyword>
<accession>A0ABW6MUT5</accession>
<feature type="domain" description="SnoaL-like" evidence="2">
    <location>
        <begin position="6"/>
        <end position="114"/>
    </location>
</feature>
<dbReference type="Proteomes" id="UP001601422">
    <property type="component" value="Unassembled WGS sequence"/>
</dbReference>
<proteinExistence type="predicted"/>
<evidence type="ECO:0000313" key="3">
    <source>
        <dbReference type="EMBL" id="MFF0004779.1"/>
    </source>
</evidence>
<protein>
    <submittedName>
        <fullName evidence="3">Nuclear transport factor 2 family protein</fullName>
    </submittedName>
</protein>
<organism evidence="3 4">
    <name type="scientific">Streptomyces tibetensis</name>
    <dbReference type="NCBI Taxonomy" id="2382123"/>
    <lineage>
        <taxon>Bacteria</taxon>
        <taxon>Bacillati</taxon>
        <taxon>Actinomycetota</taxon>
        <taxon>Actinomycetes</taxon>
        <taxon>Kitasatosporales</taxon>
        <taxon>Streptomycetaceae</taxon>
        <taxon>Streptomyces</taxon>
    </lineage>
</organism>
<feature type="compositionally biased region" description="Basic and acidic residues" evidence="1">
    <location>
        <begin position="138"/>
        <end position="154"/>
    </location>
</feature>
<dbReference type="Pfam" id="PF12680">
    <property type="entry name" value="SnoaL_2"/>
    <property type="match status" value="1"/>
</dbReference>
<reference evidence="3 4" key="1">
    <citation type="submission" date="2024-10" db="EMBL/GenBank/DDBJ databases">
        <title>The Natural Products Discovery Center: Release of the First 8490 Sequenced Strains for Exploring Actinobacteria Biosynthetic Diversity.</title>
        <authorList>
            <person name="Kalkreuter E."/>
            <person name="Kautsar S.A."/>
            <person name="Yang D."/>
            <person name="Bader C.D."/>
            <person name="Teijaro C.N."/>
            <person name="Fluegel L."/>
            <person name="Davis C.M."/>
            <person name="Simpson J.R."/>
            <person name="Lauterbach L."/>
            <person name="Steele A.D."/>
            <person name="Gui C."/>
            <person name="Meng S."/>
            <person name="Li G."/>
            <person name="Viehrig K."/>
            <person name="Ye F."/>
            <person name="Su P."/>
            <person name="Kiefer A.F."/>
            <person name="Nichols A."/>
            <person name="Cepeda A.J."/>
            <person name="Yan W."/>
            <person name="Fan B."/>
            <person name="Jiang Y."/>
            <person name="Adhikari A."/>
            <person name="Zheng C.-J."/>
            <person name="Schuster L."/>
            <person name="Cowan T.M."/>
            <person name="Smanski M.J."/>
            <person name="Chevrette M.G."/>
            <person name="De Carvalho L.P.S."/>
            <person name="Shen B."/>
        </authorList>
    </citation>
    <scope>NUCLEOTIDE SEQUENCE [LARGE SCALE GENOMIC DNA]</scope>
    <source>
        <strain evidence="3 4">NPDC005497</strain>
    </source>
</reference>
<dbReference type="RefSeq" id="WP_362226115.1">
    <property type="nucleotide sequence ID" value="NZ_JBEXVS010000009.1"/>
</dbReference>
<dbReference type="SUPFAM" id="SSF54427">
    <property type="entry name" value="NTF2-like"/>
    <property type="match status" value="1"/>
</dbReference>
<name>A0ABW6MUT5_9ACTN</name>
<sequence length="154" mass="17389">MTAKLRKAFSDINSGHWQSMVDTLAPEFTYVFYGEHALSGERHTVESMSLWWQRVFRLIPDAEFEPQEIIVSGGPWLTKVATRVRIGGPLPDGSRYDNVMTQFMYLKWGRITEIHTLEDTVVLQRALDRIAASGNAEAHAEPITDAPARADRTA</sequence>
<evidence type="ECO:0000259" key="2">
    <source>
        <dbReference type="Pfam" id="PF12680"/>
    </source>
</evidence>